<dbReference type="SUPFAM" id="SSF49265">
    <property type="entry name" value="Fibronectin type III"/>
    <property type="match status" value="1"/>
</dbReference>
<proteinExistence type="predicted"/>
<dbReference type="SMART" id="SM00060">
    <property type="entry name" value="FN3"/>
    <property type="match status" value="1"/>
</dbReference>
<organism evidence="5 6">
    <name type="scientific">Microlunatus spumicola</name>
    <dbReference type="NCBI Taxonomy" id="81499"/>
    <lineage>
        <taxon>Bacteria</taxon>
        <taxon>Bacillati</taxon>
        <taxon>Actinomycetota</taxon>
        <taxon>Actinomycetes</taxon>
        <taxon>Propionibacteriales</taxon>
        <taxon>Propionibacteriaceae</taxon>
        <taxon>Microlunatus</taxon>
    </lineage>
</organism>
<dbReference type="PANTHER" id="PTHR12121:SF36">
    <property type="entry name" value="ENDONUCLEASE_EXONUCLEASE_PHOSPHATASE DOMAIN-CONTAINING PROTEIN"/>
    <property type="match status" value="1"/>
</dbReference>
<feature type="compositionally biased region" description="Pro residues" evidence="3">
    <location>
        <begin position="159"/>
        <end position="175"/>
    </location>
</feature>
<dbReference type="Gene3D" id="2.60.40.10">
    <property type="entry name" value="Immunoglobulins"/>
    <property type="match status" value="1"/>
</dbReference>
<dbReference type="InterPro" id="IPR005135">
    <property type="entry name" value="Endo/exonuclease/phosphatase"/>
</dbReference>
<dbReference type="Proteomes" id="UP001500767">
    <property type="component" value="Unassembled WGS sequence"/>
</dbReference>
<dbReference type="PANTHER" id="PTHR12121">
    <property type="entry name" value="CARBON CATABOLITE REPRESSOR PROTEIN 4"/>
    <property type="match status" value="1"/>
</dbReference>
<keyword evidence="2" id="KW-0624">Polysaccharide degradation</keyword>
<evidence type="ECO:0000256" key="2">
    <source>
        <dbReference type="ARBA" id="ARBA00023326"/>
    </source>
</evidence>
<dbReference type="Gene3D" id="3.60.10.10">
    <property type="entry name" value="Endonuclease/exonuclease/phosphatase"/>
    <property type="match status" value="1"/>
</dbReference>
<dbReference type="InterPro" id="IPR036116">
    <property type="entry name" value="FN3_sf"/>
</dbReference>
<keyword evidence="1" id="KW-0378">Hydrolase</keyword>
<dbReference type="SUPFAM" id="SSF56219">
    <property type="entry name" value="DNase I-like"/>
    <property type="match status" value="1"/>
</dbReference>
<dbReference type="InterPro" id="IPR003961">
    <property type="entry name" value="FN3_dom"/>
</dbReference>
<keyword evidence="2" id="KW-0119">Carbohydrate metabolism</keyword>
<gene>
    <name evidence="5" type="ORF">GCM10022197_11920</name>
</gene>
<dbReference type="InterPro" id="IPR050410">
    <property type="entry name" value="CCR4/nocturin_mRNA_transcr"/>
</dbReference>
<keyword evidence="6" id="KW-1185">Reference proteome</keyword>
<evidence type="ECO:0000256" key="3">
    <source>
        <dbReference type="SAM" id="MobiDB-lite"/>
    </source>
</evidence>
<feature type="region of interest" description="Disordered" evidence="3">
    <location>
        <begin position="125"/>
        <end position="180"/>
    </location>
</feature>
<comment type="caution">
    <text evidence="5">The sequence shown here is derived from an EMBL/GenBank/DDBJ whole genome shotgun (WGS) entry which is preliminary data.</text>
</comment>
<reference evidence="6" key="1">
    <citation type="journal article" date="2019" name="Int. J. Syst. Evol. Microbiol.">
        <title>The Global Catalogue of Microorganisms (GCM) 10K type strain sequencing project: providing services to taxonomists for standard genome sequencing and annotation.</title>
        <authorList>
            <consortium name="The Broad Institute Genomics Platform"/>
            <consortium name="The Broad Institute Genome Sequencing Center for Infectious Disease"/>
            <person name="Wu L."/>
            <person name="Ma J."/>
        </authorList>
    </citation>
    <scope>NUCLEOTIDE SEQUENCE [LARGE SCALE GENOMIC DNA]</scope>
    <source>
        <strain evidence="6">JCM 16540</strain>
    </source>
</reference>
<feature type="domain" description="Fibronectin type-III" evidence="4">
    <location>
        <begin position="45"/>
        <end position="134"/>
    </location>
</feature>
<evidence type="ECO:0000313" key="5">
    <source>
        <dbReference type="EMBL" id="GAA3558245.1"/>
    </source>
</evidence>
<evidence type="ECO:0000313" key="6">
    <source>
        <dbReference type="Proteomes" id="UP001500767"/>
    </source>
</evidence>
<evidence type="ECO:0000259" key="4">
    <source>
        <dbReference type="PROSITE" id="PS50853"/>
    </source>
</evidence>
<keyword evidence="1" id="KW-0326">Glycosidase</keyword>
<dbReference type="Pfam" id="PF00041">
    <property type="entry name" value="fn3"/>
    <property type="match status" value="1"/>
</dbReference>
<dbReference type="RefSeq" id="WP_204911803.1">
    <property type="nucleotide sequence ID" value="NZ_BAAAYR010000001.1"/>
</dbReference>
<evidence type="ECO:0000256" key="1">
    <source>
        <dbReference type="ARBA" id="ARBA00023295"/>
    </source>
</evidence>
<dbReference type="InterPro" id="IPR036691">
    <property type="entry name" value="Endo/exonu/phosph_ase_sf"/>
</dbReference>
<name>A0ABP6WY56_9ACTN</name>
<sequence>MPHLTARPVTRSATTWARVALVVALLAVTLLGAAPLRAEAYALRTPSAPKVGTATTTTLVVKWKAVSGATNYRVQYSTSKKMTKAKYVREEATTTTLTKLTKGKTYYVKVRVIDEDGHNLSKYSSALKIKTPKKDPVSSSEPTPGPSPTPSATASPSPTASPTPTPSPSPSPTPSPAVGEPLRVASYNIKCANCFSGVPNEGTWEQRRDAVVATIKGQHLDVVGLQEAGQGWLKDANGKSISLSQFEDLTNRLGGSWKLTNVNRNNCVKSTTPSNCVYKDQGASQDTKIIFDASRVELLDQGSKKLPFVDPTDNARYVAWAQLRQRSTGNRFMFASTHLEPTKDKAGETAFYDLRREQTEVALAAVADHNPGRLPVMFVGDLNSSRFAHSYSPTNAPYDVLVKGGLVDPLGGAAGTTKTTPGATVVKRINTWVDSFNDFNRVVNTHKTWINGSYIDYIFVSPTIKVPEWETVVDMDETGQFVGTIPSDHNLIRASVVLPKTS</sequence>
<protein>
    <recommendedName>
        <fullName evidence="4">Fibronectin type-III domain-containing protein</fullName>
    </recommendedName>
</protein>
<dbReference type="EMBL" id="BAAAYR010000001">
    <property type="protein sequence ID" value="GAA3558245.1"/>
    <property type="molecule type" value="Genomic_DNA"/>
</dbReference>
<dbReference type="Pfam" id="PF03372">
    <property type="entry name" value="Exo_endo_phos"/>
    <property type="match status" value="1"/>
</dbReference>
<dbReference type="PROSITE" id="PS50853">
    <property type="entry name" value="FN3"/>
    <property type="match status" value="1"/>
</dbReference>
<dbReference type="InterPro" id="IPR013783">
    <property type="entry name" value="Ig-like_fold"/>
</dbReference>
<accession>A0ABP6WY56</accession>